<reference evidence="3 4" key="1">
    <citation type="submission" date="2018-10" db="EMBL/GenBank/DDBJ databases">
        <title>Natrarchaeobius chitinivorans gen. nov., sp. nov., and Natrarchaeobius haloalkaliphilus sp. nov., alkaliphilic, chitin-utilizing haloarchaea from hypersaline alkaline lakes.</title>
        <authorList>
            <person name="Sorokin D.Y."/>
            <person name="Elcheninov A.G."/>
            <person name="Kostrikina N.A."/>
            <person name="Bale N.J."/>
            <person name="Sinninghe Damste J.S."/>
            <person name="Khijniak T.V."/>
            <person name="Kublanov I.V."/>
            <person name="Toshchakov S.V."/>
        </authorList>
    </citation>
    <scope>NUCLEOTIDE SEQUENCE [LARGE SCALE GENOMIC DNA]</scope>
    <source>
        <strain evidence="3 4">AArcht-Sl</strain>
    </source>
</reference>
<sequence>MVDDSTPVTVLSGTLGAGKTTVLNHILRESDEDLAVLVNEMGEVNVDADRIAESSDIAERWDDRWEDRSNRLVLIGTEMDHGAIRSEPANCLVADAELDDDPSTYEDRFPTFDSPEEQRSGADGVEDRQGKIGIAD</sequence>
<dbReference type="Pfam" id="PF02492">
    <property type="entry name" value="cobW"/>
    <property type="match status" value="1"/>
</dbReference>
<proteinExistence type="predicted"/>
<evidence type="ECO:0000256" key="1">
    <source>
        <dbReference type="SAM" id="MobiDB-lite"/>
    </source>
</evidence>
<comment type="caution">
    <text evidence="3">The sequence shown here is derived from an EMBL/GenBank/DDBJ whole genome shotgun (WGS) entry which is preliminary data.</text>
</comment>
<name>A0A3N6M347_9EURY</name>
<keyword evidence="4" id="KW-1185">Reference proteome</keyword>
<dbReference type="Proteomes" id="UP000273828">
    <property type="component" value="Unassembled WGS sequence"/>
</dbReference>
<dbReference type="InterPro" id="IPR003495">
    <property type="entry name" value="CobW/HypB/UreG_nucleotide-bd"/>
</dbReference>
<feature type="domain" description="CobW/HypB/UreG nucleotide-binding" evidence="2">
    <location>
        <begin position="7"/>
        <end position="55"/>
    </location>
</feature>
<evidence type="ECO:0000259" key="2">
    <source>
        <dbReference type="Pfam" id="PF02492"/>
    </source>
</evidence>
<feature type="region of interest" description="Disordered" evidence="1">
    <location>
        <begin position="98"/>
        <end position="136"/>
    </location>
</feature>
<evidence type="ECO:0000313" key="4">
    <source>
        <dbReference type="Proteomes" id="UP000273828"/>
    </source>
</evidence>
<dbReference type="InterPro" id="IPR051927">
    <property type="entry name" value="Zn_Chap_cDPG_Synth"/>
</dbReference>
<dbReference type="SUPFAM" id="SSF52540">
    <property type="entry name" value="P-loop containing nucleoside triphosphate hydrolases"/>
    <property type="match status" value="1"/>
</dbReference>
<protein>
    <submittedName>
        <fullName evidence="3">GTP-binding protein</fullName>
    </submittedName>
</protein>
<dbReference type="SUPFAM" id="SSF90002">
    <property type="entry name" value="Hypothetical protein YjiA, C-terminal domain"/>
    <property type="match status" value="1"/>
</dbReference>
<dbReference type="InterPro" id="IPR027417">
    <property type="entry name" value="P-loop_NTPase"/>
</dbReference>
<dbReference type="PANTHER" id="PTHR43603">
    <property type="entry name" value="COBW DOMAIN-CONTAINING PROTEIN DDB_G0274527"/>
    <property type="match status" value="1"/>
</dbReference>
<organism evidence="3 4">
    <name type="scientific">Natrarchaeobius halalkaliphilus</name>
    <dbReference type="NCBI Taxonomy" id="1679091"/>
    <lineage>
        <taxon>Archaea</taxon>
        <taxon>Methanobacteriati</taxon>
        <taxon>Methanobacteriota</taxon>
        <taxon>Stenosarchaea group</taxon>
        <taxon>Halobacteria</taxon>
        <taxon>Halobacteriales</taxon>
        <taxon>Natrialbaceae</taxon>
        <taxon>Natrarchaeobius</taxon>
    </lineage>
</organism>
<dbReference type="OrthoDB" id="359387at2157"/>
<feature type="compositionally biased region" description="Basic and acidic residues" evidence="1">
    <location>
        <begin position="105"/>
        <end position="130"/>
    </location>
</feature>
<accession>A0A3N6M347</accession>
<dbReference type="AlphaFoldDB" id="A0A3N6M347"/>
<dbReference type="EMBL" id="REFY01000009">
    <property type="protein sequence ID" value="RQG86103.1"/>
    <property type="molecule type" value="Genomic_DNA"/>
</dbReference>
<dbReference type="PANTHER" id="PTHR43603:SF1">
    <property type="entry name" value="ZINC-REGULATED GTPASE METALLOPROTEIN ACTIVATOR 1"/>
    <property type="match status" value="1"/>
</dbReference>
<gene>
    <name evidence="3" type="ORF">EA462_17265</name>
</gene>
<dbReference type="Gene3D" id="3.40.50.300">
    <property type="entry name" value="P-loop containing nucleotide triphosphate hydrolases"/>
    <property type="match status" value="1"/>
</dbReference>
<evidence type="ECO:0000313" key="3">
    <source>
        <dbReference type="EMBL" id="RQG86103.1"/>
    </source>
</evidence>